<dbReference type="InterPro" id="IPR013767">
    <property type="entry name" value="PAS_fold"/>
</dbReference>
<feature type="domain" description="PAS" evidence="1">
    <location>
        <begin position="271"/>
        <end position="319"/>
    </location>
</feature>
<sequence>MKTLEAPQESFKGLDAEEAARLIATAADVVLVLDEQGRILDNAFSGDEAIGADWRGKQWVDVVTIESRPKVEAMLSSPSDSHVAPRWRQVNHPVHRAPDVPVDYCAIRIDGDGRIIAIGRNLRTLASLQQRVIEVQQSLERDYWQLRQTEARFRLLFQTALEPVLVLDAANRKIIEANPSADKLLTRRNRELVGQSFPDGFNPAGQEAITSLLDGVCNTGRSDSVIAHRADGTAFSVSAALLRQQLDALLIVRLVPQTAGSAMLGAELPETKLRLLQLMEKAPDAVVVTDAQGAILSANRMFLDLAQMPSEEVVRRESLGRWLGRHGVDLDVLLASLRQHAVIRLFPTTLRGELGSSAKVEVSAVSSAGKDTNASYGFFVRHVDHRPTGESEPEMDQPRSMEQMTQLVGQVPLKELVRESTDLIEKLCIEAALQLTGDNRASAAELLGLSRQSLYVKLRRHGLMDGDSGEL</sequence>
<dbReference type="NCBIfam" id="TIGR02040">
    <property type="entry name" value="PpsR-CrtJ"/>
    <property type="match status" value="1"/>
</dbReference>
<dbReference type="Pfam" id="PF02954">
    <property type="entry name" value="HTH_8"/>
    <property type="match status" value="1"/>
</dbReference>
<reference evidence="2" key="1">
    <citation type="submission" date="2022-03" db="EMBL/GenBank/DDBJ databases">
        <title>Genomic Encyclopedia of Type Strains, Phase III (KMG-III): the genomes of soil and plant-associated and newly described type strains.</title>
        <authorList>
            <person name="Whitman W."/>
        </authorList>
    </citation>
    <scope>NUCLEOTIDE SEQUENCE</scope>
    <source>
        <strain evidence="2">ANL 6-2</strain>
    </source>
</reference>
<evidence type="ECO:0000313" key="3">
    <source>
        <dbReference type="Proteomes" id="UP001205843"/>
    </source>
</evidence>
<dbReference type="EMBL" id="JALJXV010000007">
    <property type="protein sequence ID" value="MCP1675869.1"/>
    <property type="molecule type" value="Genomic_DNA"/>
</dbReference>
<protein>
    <submittedName>
        <fullName evidence="2">Transcriptional regulator PpsR</fullName>
    </submittedName>
</protein>
<dbReference type="SUPFAM" id="SSF46689">
    <property type="entry name" value="Homeodomain-like"/>
    <property type="match status" value="1"/>
</dbReference>
<dbReference type="InterPro" id="IPR000014">
    <property type="entry name" value="PAS"/>
</dbReference>
<dbReference type="CDD" id="cd00130">
    <property type="entry name" value="PAS"/>
    <property type="match status" value="1"/>
</dbReference>
<dbReference type="SMART" id="SM00091">
    <property type="entry name" value="PAS"/>
    <property type="match status" value="3"/>
</dbReference>
<dbReference type="Gene3D" id="1.10.10.60">
    <property type="entry name" value="Homeodomain-like"/>
    <property type="match status" value="1"/>
</dbReference>
<dbReference type="GO" id="GO:0043565">
    <property type="term" value="F:sequence-specific DNA binding"/>
    <property type="evidence" value="ECO:0007669"/>
    <property type="project" value="InterPro"/>
</dbReference>
<evidence type="ECO:0000313" key="2">
    <source>
        <dbReference type="EMBL" id="MCP1675869.1"/>
    </source>
</evidence>
<dbReference type="InterPro" id="IPR011785">
    <property type="entry name" value="Tscrpt_reg_PpsR-CrtJ"/>
</dbReference>
<keyword evidence="3" id="KW-1185">Reference proteome</keyword>
<dbReference type="SUPFAM" id="SSF55785">
    <property type="entry name" value="PYP-like sensor domain (PAS domain)"/>
    <property type="match status" value="2"/>
</dbReference>
<comment type="caution">
    <text evidence="2">The sequence shown here is derived from an EMBL/GenBank/DDBJ whole genome shotgun (WGS) entry which is preliminary data.</text>
</comment>
<dbReference type="InterPro" id="IPR035965">
    <property type="entry name" value="PAS-like_dom_sf"/>
</dbReference>
<evidence type="ECO:0000259" key="1">
    <source>
        <dbReference type="PROSITE" id="PS50112"/>
    </source>
</evidence>
<organism evidence="2 3">
    <name type="scientific">Natronocella acetinitrilica</name>
    <dbReference type="NCBI Taxonomy" id="414046"/>
    <lineage>
        <taxon>Bacteria</taxon>
        <taxon>Pseudomonadati</taxon>
        <taxon>Pseudomonadota</taxon>
        <taxon>Gammaproteobacteria</taxon>
        <taxon>Chromatiales</taxon>
        <taxon>Ectothiorhodospiraceae</taxon>
        <taxon>Natronocella</taxon>
    </lineage>
</organism>
<dbReference type="Gene3D" id="3.30.450.20">
    <property type="entry name" value="PAS domain"/>
    <property type="match status" value="3"/>
</dbReference>
<name>A0AAE3G6D1_9GAMM</name>
<proteinExistence type="predicted"/>
<dbReference type="PRINTS" id="PR01590">
    <property type="entry name" value="HTHFIS"/>
</dbReference>
<dbReference type="InterPro" id="IPR002197">
    <property type="entry name" value="HTH_Fis"/>
</dbReference>
<dbReference type="RefSeq" id="WP_253479942.1">
    <property type="nucleotide sequence ID" value="NZ_JALJXV010000007.1"/>
</dbReference>
<dbReference type="Proteomes" id="UP001205843">
    <property type="component" value="Unassembled WGS sequence"/>
</dbReference>
<dbReference type="InterPro" id="IPR009057">
    <property type="entry name" value="Homeodomain-like_sf"/>
</dbReference>
<dbReference type="PROSITE" id="PS50112">
    <property type="entry name" value="PAS"/>
    <property type="match status" value="2"/>
</dbReference>
<dbReference type="AlphaFoldDB" id="A0AAE3G6D1"/>
<gene>
    <name evidence="2" type="ORF">J2T57_003024</name>
</gene>
<dbReference type="Gene3D" id="1.20.5.430">
    <property type="match status" value="1"/>
</dbReference>
<feature type="domain" description="PAS" evidence="1">
    <location>
        <begin position="149"/>
        <end position="220"/>
    </location>
</feature>
<accession>A0AAE3G6D1</accession>
<dbReference type="Pfam" id="PF00989">
    <property type="entry name" value="PAS"/>
    <property type="match status" value="2"/>
</dbReference>
<dbReference type="GO" id="GO:0006355">
    <property type="term" value="P:regulation of DNA-templated transcription"/>
    <property type="evidence" value="ECO:0007669"/>
    <property type="project" value="InterPro"/>
</dbReference>